<feature type="domain" description="Photolyase/cryptochrome alpha/beta" evidence="2">
    <location>
        <begin position="1"/>
        <end position="103"/>
    </location>
</feature>
<comment type="caution">
    <text evidence="3">The sequence shown here is derived from an EMBL/GenBank/DDBJ whole genome shotgun (WGS) entry which is preliminary data.</text>
</comment>
<dbReference type="InterPro" id="IPR008603">
    <property type="entry name" value="DCTN4"/>
</dbReference>
<feature type="region of interest" description="Disordered" evidence="1">
    <location>
        <begin position="543"/>
        <end position="620"/>
    </location>
</feature>
<proteinExistence type="predicted"/>
<feature type="compositionally biased region" description="Basic and acidic residues" evidence="1">
    <location>
        <begin position="585"/>
        <end position="597"/>
    </location>
</feature>
<accession>A0A364NF93</accession>
<reference evidence="4" key="1">
    <citation type="submission" date="2018-05" db="EMBL/GenBank/DDBJ databases">
        <title>Draft genome sequence of Stemphylium lycopersici strain CIDEFI 213.</title>
        <authorList>
            <person name="Medina R."/>
            <person name="Franco M.E.E."/>
            <person name="Lucentini C.G."/>
            <person name="Saparrat M.C.N."/>
            <person name="Balatti P.A."/>
        </authorList>
    </citation>
    <scope>NUCLEOTIDE SEQUENCE [LARGE SCALE GENOMIC DNA]</scope>
    <source>
        <strain evidence="4">CIDEFI 213</strain>
    </source>
</reference>
<evidence type="ECO:0000313" key="3">
    <source>
        <dbReference type="EMBL" id="RAR15984.1"/>
    </source>
</evidence>
<feature type="compositionally biased region" description="Pro residues" evidence="1">
    <location>
        <begin position="134"/>
        <end position="144"/>
    </location>
</feature>
<dbReference type="InterPro" id="IPR036155">
    <property type="entry name" value="Crypto/Photolyase_N_sf"/>
</dbReference>
<dbReference type="Gene3D" id="3.40.50.620">
    <property type="entry name" value="HUPs"/>
    <property type="match status" value="1"/>
</dbReference>
<protein>
    <submittedName>
        <fullName evidence="3">Protein yetA</fullName>
    </submittedName>
</protein>
<dbReference type="Pfam" id="PF05502">
    <property type="entry name" value="Dynactin_p62"/>
    <property type="match status" value="1"/>
</dbReference>
<dbReference type="PANTHER" id="PTHR40081:SF1">
    <property type="entry name" value="TAT PATHWAY SIGNAL SEQUENCE DOMAIN PROTEIN"/>
    <property type="match status" value="1"/>
</dbReference>
<gene>
    <name evidence="3" type="ORF">DDE83_000558</name>
</gene>
<dbReference type="InterPro" id="IPR048330">
    <property type="entry name" value="PcRGLX/YetA_2nd"/>
</dbReference>
<dbReference type="GO" id="GO:0005869">
    <property type="term" value="C:dynactin complex"/>
    <property type="evidence" value="ECO:0007669"/>
    <property type="project" value="InterPro"/>
</dbReference>
<dbReference type="PROSITE" id="PS51645">
    <property type="entry name" value="PHR_CRY_ALPHA_BETA"/>
    <property type="match status" value="1"/>
</dbReference>
<feature type="compositionally biased region" description="Basic and acidic residues" evidence="1">
    <location>
        <begin position="859"/>
        <end position="881"/>
    </location>
</feature>
<dbReference type="Gene3D" id="1.10.579.10">
    <property type="entry name" value="DNA Cyclobutane Dipyrimidine Photolyase, subunit A, domain 3"/>
    <property type="match status" value="1"/>
</dbReference>
<dbReference type="EMBL" id="QGDH01000006">
    <property type="protein sequence ID" value="RAR15984.1"/>
    <property type="molecule type" value="Genomic_DNA"/>
</dbReference>
<dbReference type="InterPro" id="IPR048331">
    <property type="entry name" value="PcRGLX/YetA_3rd"/>
</dbReference>
<dbReference type="InterPro" id="IPR045793">
    <property type="entry name" value="PcRGLX/YetA-like"/>
</dbReference>
<dbReference type="Pfam" id="PF00875">
    <property type="entry name" value="DNA_photolyase"/>
    <property type="match status" value="1"/>
</dbReference>
<dbReference type="Pfam" id="PF03441">
    <property type="entry name" value="FAD_binding_7"/>
    <property type="match status" value="1"/>
</dbReference>
<dbReference type="Proteomes" id="UP000249619">
    <property type="component" value="Unassembled WGS sequence"/>
</dbReference>
<dbReference type="Pfam" id="PF21345">
    <property type="entry name" value="PcRGLX_2nd"/>
    <property type="match status" value="1"/>
</dbReference>
<feature type="compositionally biased region" description="Basic and acidic residues" evidence="1">
    <location>
        <begin position="148"/>
        <end position="161"/>
    </location>
</feature>
<dbReference type="SUPFAM" id="SSF52425">
    <property type="entry name" value="Cryptochrome/photolyase, N-terminal domain"/>
    <property type="match status" value="1"/>
</dbReference>
<dbReference type="STRING" id="183478.A0A364NF93"/>
<evidence type="ECO:0000256" key="1">
    <source>
        <dbReference type="SAM" id="MobiDB-lite"/>
    </source>
</evidence>
<dbReference type="InterPro" id="IPR005101">
    <property type="entry name" value="Cryptochr/Photolyase_FAD-bd"/>
</dbReference>
<feature type="region of interest" description="Disordered" evidence="1">
    <location>
        <begin position="131"/>
        <end position="180"/>
    </location>
</feature>
<evidence type="ECO:0000313" key="4">
    <source>
        <dbReference type="Proteomes" id="UP000249619"/>
    </source>
</evidence>
<sequence length="2164" mass="241490">MSIEHVSVPIAGPYRQRMSCLQYLLDCQNDLSKSITKLNPKSKLFLIREAPQTLFPKLFKAWKITHLVFEKDTDAYARERDEKVMEIAKQVGVQVITKTGRTLYDPDELVRNNHGKPTMSINQVQAAGRKIGPIPRPIPAPESLPDPGHIDLDFDQDKPDNQPDINSNQRDGDDASYTALAGPKGNFDVPTMEELGLKPATTPHRGGETIALQALNEIIKNEQYTATFEKPKTAPTAFEPQSTTLLSPHMHFGTLSCRLFYWRVQDVVDNFKGKASQPPTSLTGQLLFRDMYFGAQAALGYSFGQTYNNPHCRFIPWHLPSKVDTSTGLVTGEYLVDKTEAESQFRRWKEGRTGFPWIDALMRQLAQEGWIHHLGRHAVACFLTRGGCYIDWERGAEVFEEWLIDHEAACNIGNWQWLSCTAFFAQFFRCYSPVAFAQKWDKQGDFIRRYVPELASFDNKYIYEPHKAPIADQKKWGCLIKGDGAAGAAGAAADGGMTCYPKPMFDFATRRDICLQGMKTAYHINLYGNSPQVLDGSWRKLFEDDAEGPTEGSKGPPGAMTEHGDDDEGEQHTDAPTSRTKVKKTAKEKEREKEKDKRVRHKREASQGTLDGMVTRKKNKDAQVFPKERHIGKKGSATEWKAIRQDTAGPTSCPPAVAPIGVWLPRPYPGTQHQRLRLQRVLGNMAQAFPYTYYACDCFDSNSLTAAQHDSHVVAAADDDDDEETLDPQKPRSNFALYPLEHLLYCEDCQQIRCPRCVIEETLNWYCPNCLFEVPSSVVKSDGNRCTRNCFNCPVCISPMVVNLLENPHVDHGATDRHILACPYCHWSTVETGIEFEKHTGVYSQIARIANGGKPIPSSKERDKERERRKELEAQRRDDRNPLSPSRASTVIYAGGYEPPTRHDLFENLAAFYKAELDAQTPSNPLEMNFSSPSAYSRIMNLYSTTTAKKSKRNKPTPMREAASELEGLMTHDPASDNAAIERIKRNGWSTTLSPAQKLAQLDPNMQFEHELRPIPTLLCTKRSKRCRSCRHILAKPESKITSTRYKIKLLALNHIPRLSIRALPPTHPSIPPIPGSTPTPQQPFNYNALRPGIPAHFLLHLSNPLFDPIRVTLATSSTTPGKVSSRVTILCPQFDVGANTDVWDDALSSSPAPMPRRSTINAETGQIEAGKIWDKGRNWTSVAIEVIPGFLDEAEGGEELDEDDHLLEIPIFVRLEFEADVNAEERGLADSRGSKGEKEKREEAFWTSTSVKVNWIDGTPEYLAGTTFGIPWPRGQHLANATTFTTTGAADLQSWVTAYWPDGSLKWTGHALGASDSPADGYTITASGPGNVSSARLTRRDGGIQVSDSGDEVVVDTGKVTATFPRSGNVLVSSIEANGKMVGTNGHLVLRSQTGTPDDDEHGKPTGIDYFAFTSKISNVTVSTENTVRTLVTVNGIHTLDGDGTHDDWLPFAVRFYLYSNSEAIRVIHTIIYDGNMYSDFMSGIGLRFDVPLAKEEFYDRHIRIAGVDGGMLHEAVKGITGLRRDPGEEIRSAQYNGTVLPDPSTWDQRVTSRLQWIPTWSDYRLTQLSPDGFNLKKRTQAGQSWVKIPGGTRSGGLAYLGGATGGGIAVGLRDFWKKYPTSLDISNAATDTGSITLWLYSPQAEPMDIRPYHDGLGQDTYEQQLDALGITYEDWESGYDNPNGVARTNELYIYAFDTTPSAEKLSVLTNFTNNPPVLIPEPKYMAETKAIGSYWDVPGTVQSAEAQTIEDHMDFLIDYYKGQIEQRRWYGFWDHGDIMHTYDNDRHQWRYDIGGYAWDNSELSPDLFFWNYFLRTGSPDAYRIAHDQARHGGEVDSYHIGNFTGLGTRHGVQHWSDSAKQARISTPVYRKTFFYISGGDERTGDLVREVLDADEAFLRVDARRKVRDPDVEYNPDPTALFLNFGTDWAGIAQAYLMEWERRGPRWEDSYDKLVKAIVSYPKLKNGFVTSEAFYNSLTGEWSPPPTDPNNTGEVIISHLSGVFGVLETIDQLVGHFGPDARNLTQPFFDAFLDYCYYYGASKAEQKARYGEDFGNVSLMQGHSRFTAYVANHRNNATLVSRVWSEFLGDGSKDGLAPDAPWVSVRIHGSDVLIPVDEATWVSTNAAALYGVAGIENLALVGAPDVNIITNGGPANGTAKPLR</sequence>
<evidence type="ECO:0000259" key="2">
    <source>
        <dbReference type="PROSITE" id="PS51645"/>
    </source>
</evidence>
<dbReference type="PANTHER" id="PTHR40081">
    <property type="entry name" value="CONCANAVALIN A-LIKE LECTIN/GLUCANASE"/>
    <property type="match status" value="1"/>
</dbReference>
<dbReference type="InterPro" id="IPR014729">
    <property type="entry name" value="Rossmann-like_a/b/a_fold"/>
</dbReference>
<dbReference type="Pfam" id="PF21346">
    <property type="entry name" value="PcRGLX_3rd"/>
    <property type="match status" value="1"/>
</dbReference>
<dbReference type="InterPro" id="IPR036134">
    <property type="entry name" value="Crypto/Photolyase_FAD-like_sf"/>
</dbReference>
<name>A0A364NF93_STELY</name>
<dbReference type="InterPro" id="IPR048329">
    <property type="entry name" value="PcRGLX_1st"/>
</dbReference>
<organism evidence="3 4">
    <name type="scientific">Stemphylium lycopersici</name>
    <name type="common">Tomato gray leaf spot disease fungus</name>
    <name type="synonym">Thyrospora lycopersici</name>
    <dbReference type="NCBI Taxonomy" id="183478"/>
    <lineage>
        <taxon>Eukaryota</taxon>
        <taxon>Fungi</taxon>
        <taxon>Dikarya</taxon>
        <taxon>Ascomycota</taxon>
        <taxon>Pezizomycotina</taxon>
        <taxon>Dothideomycetes</taxon>
        <taxon>Pleosporomycetidae</taxon>
        <taxon>Pleosporales</taxon>
        <taxon>Pleosporineae</taxon>
        <taxon>Pleosporaceae</taxon>
        <taxon>Stemphylium</taxon>
    </lineage>
</organism>
<dbReference type="InterPro" id="IPR006050">
    <property type="entry name" value="DNA_photolyase_N"/>
</dbReference>
<dbReference type="Gene3D" id="1.25.40.80">
    <property type="match status" value="1"/>
</dbReference>
<feature type="region of interest" description="Disordered" evidence="1">
    <location>
        <begin position="851"/>
        <end position="890"/>
    </location>
</feature>
<dbReference type="SUPFAM" id="SSF48173">
    <property type="entry name" value="Cryptochrome/photolyase FAD-binding domain"/>
    <property type="match status" value="1"/>
</dbReference>
<dbReference type="Pfam" id="PF19501">
    <property type="entry name" value="PcRGLX_1st"/>
    <property type="match status" value="1"/>
</dbReference>
<keyword evidence="4" id="KW-1185">Reference proteome</keyword>